<feature type="region of interest" description="Disordered" evidence="2">
    <location>
        <begin position="575"/>
        <end position="596"/>
    </location>
</feature>
<sequence length="596" mass="68056">MKTVRRADGSIRGALRVKRQSASLRDVHATQQSPSKPATTAQEQRRRASKRAISCPWTSTWLLSTFCRPKQRCSSATATATAAVGDTALPTLPCSTPASQDKKYLLSLVGGTHEGSVEDHLKFHNDPYLRRYAQPDGPRLKVSERKQDVEFPSAQETMWANDSVRSILLRLYLAITHRLRRPHRVALGPIYKIYQQLPQPRMLNLAWQWRNRLLKVMGTPRKPHLKAMLRYFELVADAKNAGLTLRRSQWNHALNLAAKHTARTSHRELESTLDLWKQMELNAHIPGNDVTFNILFNVATKAGNFALADFIFREMENRGIEFNRYHHVSLIHYFGLKLDSQGLRAAYKEMVQAGQVIDTVVLNCVISGLLRCGEEAEAEGTYVRMRDNHSLALNLPQRSYMTNKVITQALLMFSRIGKQHPKLRGHFQLGIHLTPDLHTYKLLVQHYAIRLGSLSKVAKSLDEMKYLKISVHPTIFLVLFKGFYRHGGFRGSDWSANRLEGVLEALYVVHDQNARQFRLGRWLVIWALRAVQRCAGTDDVKRHFAALAQRWDVPPDSHAFMHGIYDNILSGRDLKSQSSGRDQHTDSESRNDDLWL</sequence>
<dbReference type="NCBIfam" id="TIGR00756">
    <property type="entry name" value="PPR"/>
    <property type="match status" value="1"/>
</dbReference>
<evidence type="ECO:0008006" key="5">
    <source>
        <dbReference type="Google" id="ProtNLM"/>
    </source>
</evidence>
<dbReference type="AlphaFoldDB" id="A0A2C5Z2G2"/>
<dbReference type="GO" id="GO:0005739">
    <property type="term" value="C:mitochondrion"/>
    <property type="evidence" value="ECO:0007669"/>
    <property type="project" value="TreeGrafter"/>
</dbReference>
<feature type="compositionally biased region" description="Polar residues" evidence="2">
    <location>
        <begin position="29"/>
        <end position="42"/>
    </location>
</feature>
<dbReference type="InterPro" id="IPR011990">
    <property type="entry name" value="TPR-like_helical_dom_sf"/>
</dbReference>
<dbReference type="Pfam" id="PF01535">
    <property type="entry name" value="PPR"/>
    <property type="match status" value="2"/>
</dbReference>
<evidence type="ECO:0000313" key="3">
    <source>
        <dbReference type="EMBL" id="PHH73862.1"/>
    </source>
</evidence>
<dbReference type="Proteomes" id="UP000224854">
    <property type="component" value="Unassembled WGS sequence"/>
</dbReference>
<dbReference type="PANTHER" id="PTHR47938:SF35">
    <property type="entry name" value="PENTATRICOPEPTIDE REPEAT-CONTAINING PROTEIN 4, MITOCHONDRIAL-RELATED"/>
    <property type="match status" value="1"/>
</dbReference>
<evidence type="ECO:0000256" key="1">
    <source>
        <dbReference type="PROSITE-ProRule" id="PRU00708"/>
    </source>
</evidence>
<comment type="caution">
    <text evidence="3">The sequence shown here is derived from an EMBL/GenBank/DDBJ whole genome shotgun (WGS) entry which is preliminary data.</text>
</comment>
<protein>
    <recommendedName>
        <fullName evidence="5">Pentacotripeptide-repeat region of PRORP domain-containing protein</fullName>
    </recommendedName>
</protein>
<dbReference type="InterPro" id="IPR002885">
    <property type="entry name" value="PPR_rpt"/>
</dbReference>
<gene>
    <name evidence="3" type="ORF">CDD82_5229</name>
</gene>
<feature type="compositionally biased region" description="Basic and acidic residues" evidence="2">
    <location>
        <begin position="581"/>
        <end position="596"/>
    </location>
</feature>
<dbReference type="Gene3D" id="1.25.40.10">
    <property type="entry name" value="Tetratricopeptide repeat domain"/>
    <property type="match status" value="1"/>
</dbReference>
<dbReference type="PANTHER" id="PTHR47938">
    <property type="entry name" value="RESPIRATORY COMPLEX I CHAPERONE (CIA84), PUTATIVE (AFU_ORTHOLOGUE AFUA_2G06020)-RELATED"/>
    <property type="match status" value="1"/>
</dbReference>
<feature type="repeat" description="PPR" evidence="1">
    <location>
        <begin position="288"/>
        <end position="322"/>
    </location>
</feature>
<feature type="region of interest" description="Disordered" evidence="2">
    <location>
        <begin position="20"/>
        <end position="51"/>
    </location>
</feature>
<dbReference type="OrthoDB" id="1908178at2759"/>
<accession>A0A2C5Z2G2</accession>
<dbReference type="EMBL" id="NJEU01000472">
    <property type="protein sequence ID" value="PHH73862.1"/>
    <property type="molecule type" value="Genomic_DNA"/>
</dbReference>
<reference evidence="3 4" key="1">
    <citation type="submission" date="2017-06" db="EMBL/GenBank/DDBJ databases">
        <title>Ant-infecting Ophiocordyceps genomes reveal a high diversity of potential behavioral manipulation genes and a possible major role for enterotoxins.</title>
        <authorList>
            <person name="De Bekker C."/>
            <person name="Evans H.C."/>
            <person name="Brachmann A."/>
            <person name="Hughes D.P."/>
        </authorList>
    </citation>
    <scope>NUCLEOTIDE SEQUENCE [LARGE SCALE GENOMIC DNA]</scope>
    <source>
        <strain evidence="3 4">1348a</strain>
    </source>
</reference>
<dbReference type="GO" id="GO:0140053">
    <property type="term" value="P:mitochondrial gene expression"/>
    <property type="evidence" value="ECO:0007669"/>
    <property type="project" value="TreeGrafter"/>
</dbReference>
<organism evidence="3 4">
    <name type="scientific">Ophiocordyceps australis</name>
    <dbReference type="NCBI Taxonomy" id="1399860"/>
    <lineage>
        <taxon>Eukaryota</taxon>
        <taxon>Fungi</taxon>
        <taxon>Dikarya</taxon>
        <taxon>Ascomycota</taxon>
        <taxon>Pezizomycotina</taxon>
        <taxon>Sordariomycetes</taxon>
        <taxon>Hypocreomycetidae</taxon>
        <taxon>Hypocreales</taxon>
        <taxon>Ophiocordycipitaceae</taxon>
        <taxon>Ophiocordyceps</taxon>
    </lineage>
</organism>
<name>A0A2C5Z2G2_9HYPO</name>
<keyword evidence="4" id="KW-1185">Reference proteome</keyword>
<evidence type="ECO:0000256" key="2">
    <source>
        <dbReference type="SAM" id="MobiDB-lite"/>
    </source>
</evidence>
<proteinExistence type="predicted"/>
<evidence type="ECO:0000313" key="4">
    <source>
        <dbReference type="Proteomes" id="UP000224854"/>
    </source>
</evidence>
<dbReference type="GO" id="GO:0003729">
    <property type="term" value="F:mRNA binding"/>
    <property type="evidence" value="ECO:0007669"/>
    <property type="project" value="TreeGrafter"/>
</dbReference>
<dbReference type="PROSITE" id="PS51375">
    <property type="entry name" value="PPR"/>
    <property type="match status" value="1"/>
</dbReference>